<evidence type="ECO:0000256" key="1">
    <source>
        <dbReference type="ARBA" id="ARBA00022485"/>
    </source>
</evidence>
<evidence type="ECO:0000256" key="7">
    <source>
        <dbReference type="ARBA" id="ARBA00023204"/>
    </source>
</evidence>
<reference evidence="11 12" key="1">
    <citation type="submission" date="2016-05" db="EMBL/GenBank/DDBJ databases">
        <title>Diversity and Homogeneity among Thermoacidophilic Verrucomicrobia Methanotrophs Linked with Geographical Origin.</title>
        <authorList>
            <person name="Erikstad H.-A."/>
            <person name="Smestad N.B."/>
            <person name="Ceballos R.M."/>
            <person name="Birkeland N.-K."/>
        </authorList>
    </citation>
    <scope>NUCLEOTIDE SEQUENCE [LARGE SCALE GENOMIC DNA]</scope>
    <source>
        <strain evidence="11 12">Phi</strain>
    </source>
</reference>
<dbReference type="OrthoDB" id="5290748at2"/>
<dbReference type="GO" id="GO:0006284">
    <property type="term" value="P:base-excision repair"/>
    <property type="evidence" value="ECO:0007669"/>
    <property type="project" value="InterPro"/>
</dbReference>
<name>A0A4Y8P9P0_9BACT</name>
<evidence type="ECO:0000256" key="2">
    <source>
        <dbReference type="ARBA" id="ARBA00022723"/>
    </source>
</evidence>
<keyword evidence="5" id="KW-0408">Iron</keyword>
<evidence type="ECO:0000256" key="3">
    <source>
        <dbReference type="ARBA" id="ARBA00022763"/>
    </source>
</evidence>
<dbReference type="GO" id="GO:0033958">
    <property type="term" value="F:DNA-deoxyinosine glycosylase activity"/>
    <property type="evidence" value="ECO:0007669"/>
    <property type="project" value="InterPro"/>
</dbReference>
<feature type="domain" description="Uracil-DNA glycosylase-like" evidence="10">
    <location>
        <begin position="50"/>
        <end position="226"/>
    </location>
</feature>
<dbReference type="Gene3D" id="3.40.470.10">
    <property type="entry name" value="Uracil-DNA glycosylase-like domain"/>
    <property type="match status" value="1"/>
</dbReference>
<dbReference type="Proteomes" id="UP000297713">
    <property type="component" value="Unassembled WGS sequence"/>
</dbReference>
<evidence type="ECO:0000256" key="9">
    <source>
        <dbReference type="ARBA" id="ARBA00023887"/>
    </source>
</evidence>
<dbReference type="PANTHER" id="PTHR33693:SF3">
    <property type="entry name" value="TYPE-5 URACIL-DNA GLYCOSYLASE"/>
    <property type="match status" value="1"/>
</dbReference>
<keyword evidence="7" id="KW-0234">DNA repair</keyword>
<dbReference type="InterPro" id="IPR005122">
    <property type="entry name" value="Uracil-DNA_glycosylase-like"/>
</dbReference>
<keyword evidence="12" id="KW-1185">Reference proteome</keyword>
<keyword evidence="3" id="KW-0227">DNA damage</keyword>
<keyword evidence="4" id="KW-0378">Hydrolase</keyword>
<dbReference type="CDD" id="cd10031">
    <property type="entry name" value="UDG-F5_TTUDGB_like"/>
    <property type="match status" value="1"/>
</dbReference>
<dbReference type="SUPFAM" id="SSF52141">
    <property type="entry name" value="Uracil-DNA glycosylase-like"/>
    <property type="match status" value="1"/>
</dbReference>
<sequence>MDTADKKLSILNEKVISCRLCPRLVAWREEILKNKPKRFSTESYWSKPVPGFGDPLAELLIVGLAPAAHGGNRTGRIFTGDRSGDFLFDALYRFGYSSSPKSVSRDDRLQLKNVYITASVRCVPPKNKPTPEEIVNCRQYLIEELSILKNLKVILTLGRIAFDNVLTTVKKVAETEGKHFAWEKPSFIHGIEHSLPDGKILIGSFHPSQQNTFTGKLTKSMFDSVFSRISSLLKSL</sequence>
<dbReference type="SMART" id="SM00986">
    <property type="entry name" value="UDG"/>
    <property type="match status" value="1"/>
</dbReference>
<keyword evidence="1" id="KW-0004">4Fe-4S</keyword>
<evidence type="ECO:0000259" key="10">
    <source>
        <dbReference type="SMART" id="SM00986"/>
    </source>
</evidence>
<dbReference type="RefSeq" id="WP_134440943.1">
    <property type="nucleotide sequence ID" value="NZ_LXQC01000198.1"/>
</dbReference>
<evidence type="ECO:0000256" key="5">
    <source>
        <dbReference type="ARBA" id="ARBA00023004"/>
    </source>
</evidence>
<dbReference type="GO" id="GO:0004844">
    <property type="term" value="F:uracil DNA N-glycosylase activity"/>
    <property type="evidence" value="ECO:0007669"/>
    <property type="project" value="InterPro"/>
</dbReference>
<dbReference type="InterPro" id="IPR036895">
    <property type="entry name" value="Uracil-DNA_glycosylase-like_sf"/>
</dbReference>
<dbReference type="GO" id="GO:0051539">
    <property type="term" value="F:4 iron, 4 sulfur cluster binding"/>
    <property type="evidence" value="ECO:0007669"/>
    <property type="project" value="UniProtKB-KW"/>
</dbReference>
<accession>A0A4Y8P9P0</accession>
<proteinExistence type="inferred from homology"/>
<evidence type="ECO:0000256" key="4">
    <source>
        <dbReference type="ARBA" id="ARBA00022801"/>
    </source>
</evidence>
<dbReference type="Pfam" id="PF03167">
    <property type="entry name" value="UDG"/>
    <property type="match status" value="1"/>
</dbReference>
<dbReference type="InterPro" id="IPR044147">
    <property type="entry name" value="UdgB-like"/>
</dbReference>
<evidence type="ECO:0000256" key="6">
    <source>
        <dbReference type="ARBA" id="ARBA00023014"/>
    </source>
</evidence>
<protein>
    <recommendedName>
        <fullName evidence="9">Type-5 uracil-DNA glycosylase</fullName>
    </recommendedName>
</protein>
<keyword evidence="6" id="KW-0411">Iron-sulfur</keyword>
<evidence type="ECO:0000313" key="11">
    <source>
        <dbReference type="EMBL" id="TFE65914.1"/>
    </source>
</evidence>
<evidence type="ECO:0000256" key="8">
    <source>
        <dbReference type="ARBA" id="ARBA00023779"/>
    </source>
</evidence>
<dbReference type="GO" id="GO:0046872">
    <property type="term" value="F:metal ion binding"/>
    <property type="evidence" value="ECO:0007669"/>
    <property type="project" value="UniProtKB-KW"/>
</dbReference>
<comment type="similarity">
    <text evidence="8">Belongs to the uracil-DNA glycosylase (UDG) superfamily. Type 5 (UDGb) family.</text>
</comment>
<evidence type="ECO:0000313" key="12">
    <source>
        <dbReference type="Proteomes" id="UP000297713"/>
    </source>
</evidence>
<dbReference type="InterPro" id="IPR051536">
    <property type="entry name" value="UDG_Type-4/5"/>
</dbReference>
<dbReference type="PANTHER" id="PTHR33693">
    <property type="entry name" value="TYPE-5 URACIL-DNA GLYCOSYLASE"/>
    <property type="match status" value="1"/>
</dbReference>
<gene>
    <name evidence="11" type="ORF">A7Q10_02850</name>
</gene>
<comment type="caution">
    <text evidence="11">The sequence shown here is derived from an EMBL/GenBank/DDBJ whole genome shotgun (WGS) entry which is preliminary data.</text>
</comment>
<organism evidence="11 12">
    <name type="scientific">Methylacidiphilum caldifontis</name>
    <dbReference type="NCBI Taxonomy" id="2795386"/>
    <lineage>
        <taxon>Bacteria</taxon>
        <taxon>Pseudomonadati</taxon>
        <taxon>Verrucomicrobiota</taxon>
        <taxon>Methylacidiphilae</taxon>
        <taxon>Methylacidiphilales</taxon>
        <taxon>Methylacidiphilaceae</taxon>
        <taxon>Methylacidiphilum (ex Ratnadevi et al. 2023)</taxon>
    </lineage>
</organism>
<dbReference type="EMBL" id="LXQC01000198">
    <property type="protein sequence ID" value="TFE65914.1"/>
    <property type="molecule type" value="Genomic_DNA"/>
</dbReference>
<keyword evidence="2" id="KW-0479">Metal-binding</keyword>
<dbReference type="AlphaFoldDB" id="A0A4Y8P9P0"/>
<dbReference type="SMART" id="SM00987">
    <property type="entry name" value="UreE_C"/>
    <property type="match status" value="1"/>
</dbReference>